<evidence type="ECO:0000256" key="14">
    <source>
        <dbReference type="PIRSR" id="PIRSR601019-1"/>
    </source>
</evidence>
<dbReference type="GO" id="GO:0005525">
    <property type="term" value="F:GTP binding"/>
    <property type="evidence" value="ECO:0007669"/>
    <property type="project" value="UniProtKB-KW"/>
</dbReference>
<evidence type="ECO:0000256" key="10">
    <source>
        <dbReference type="ARBA" id="ARBA00023136"/>
    </source>
</evidence>
<keyword evidence="10" id="KW-0472">Membrane</keyword>
<dbReference type="RefSeq" id="XP_022593843.1">
    <property type="nucleotide sequence ID" value="XM_022738122.1"/>
</dbReference>
<dbReference type="Proteomes" id="UP000261420">
    <property type="component" value="Unplaced"/>
</dbReference>
<feature type="binding site" evidence="15">
    <location>
        <position position="74"/>
    </location>
    <ligand>
        <name>Mg(2+)</name>
        <dbReference type="ChEBI" id="CHEBI:18420"/>
    </ligand>
</feature>
<comment type="similarity">
    <text evidence="3">Belongs to the G-alpha family. G(12) subfamily.</text>
</comment>
<keyword evidence="12" id="KW-0807">Transducer</keyword>
<dbReference type="GO" id="GO:0031526">
    <property type="term" value="C:brush border membrane"/>
    <property type="evidence" value="ECO:0007669"/>
    <property type="project" value="TreeGrafter"/>
</dbReference>
<dbReference type="SUPFAM" id="SSF47895">
    <property type="entry name" value="Transducin (alpha subunit), insertion domain"/>
    <property type="match status" value="1"/>
</dbReference>
<dbReference type="FunFam" id="3.40.50.300:FF:000692">
    <property type="entry name" value="Guanine nucleotide-binding protein subunit alpha"/>
    <property type="match status" value="1"/>
</dbReference>
<feature type="binding site" evidence="14">
    <location>
        <position position="357"/>
    </location>
    <ligand>
        <name>GTP</name>
        <dbReference type="ChEBI" id="CHEBI:37565"/>
    </ligand>
</feature>
<feature type="region of interest" description="Disordered" evidence="16">
    <location>
        <begin position="14"/>
        <end position="40"/>
    </location>
</feature>
<reference evidence="17" key="1">
    <citation type="submission" date="2025-08" db="UniProtKB">
        <authorList>
            <consortium name="Ensembl"/>
        </authorList>
    </citation>
    <scope>IDENTIFICATION</scope>
</reference>
<evidence type="ECO:0000256" key="5">
    <source>
        <dbReference type="ARBA" id="ARBA00022553"/>
    </source>
</evidence>
<evidence type="ECO:0000256" key="9">
    <source>
        <dbReference type="ARBA" id="ARBA00023134"/>
    </source>
</evidence>
<dbReference type="SUPFAM" id="SSF52540">
    <property type="entry name" value="P-loop containing nucleoside triphosphate hydrolases"/>
    <property type="match status" value="1"/>
</dbReference>
<dbReference type="InterPro" id="IPR001019">
    <property type="entry name" value="Gprotein_alpha_su"/>
</dbReference>
<evidence type="ECO:0000256" key="15">
    <source>
        <dbReference type="PIRSR" id="PIRSR601019-2"/>
    </source>
</evidence>
<proteinExistence type="inferred from homology"/>
<feature type="binding site" evidence="14">
    <location>
        <begin position="206"/>
        <end position="212"/>
    </location>
    <ligand>
        <name>GTP</name>
        <dbReference type="ChEBI" id="CHEBI:37565"/>
    </ligand>
</feature>
<evidence type="ECO:0000256" key="6">
    <source>
        <dbReference type="ARBA" id="ARBA00022723"/>
    </source>
</evidence>
<feature type="binding site" evidence="14">
    <location>
        <begin position="70"/>
        <end position="75"/>
    </location>
    <ligand>
        <name>GTP</name>
        <dbReference type="ChEBI" id="CHEBI:37565"/>
    </ligand>
</feature>
<evidence type="ECO:0000256" key="3">
    <source>
        <dbReference type="ARBA" id="ARBA00010405"/>
    </source>
</evidence>
<dbReference type="GO" id="GO:0003924">
    <property type="term" value="F:GTPase activity"/>
    <property type="evidence" value="ECO:0007669"/>
    <property type="project" value="InterPro"/>
</dbReference>
<keyword evidence="13" id="KW-0449">Lipoprotein</keyword>
<dbReference type="Ensembl" id="ENSSDUT00000023405.1">
    <property type="protein sequence ID" value="ENSSDUP00000022987.1"/>
    <property type="gene ID" value="ENSSDUG00000016705.1"/>
</dbReference>
<comment type="subcellular location">
    <subcellularLocation>
        <location evidence="1">Cytoplasm</location>
    </subcellularLocation>
    <subcellularLocation>
        <location evidence="2">Membrane</location>
        <topology evidence="2">Lipid-anchor</topology>
    </subcellularLocation>
</comment>
<dbReference type="GeneID" id="111216573"/>
<organism evidence="17 18">
    <name type="scientific">Seriola dumerili</name>
    <name type="common">Greater amberjack</name>
    <name type="synonym">Caranx dumerili</name>
    <dbReference type="NCBI Taxonomy" id="41447"/>
    <lineage>
        <taxon>Eukaryota</taxon>
        <taxon>Metazoa</taxon>
        <taxon>Chordata</taxon>
        <taxon>Craniata</taxon>
        <taxon>Vertebrata</taxon>
        <taxon>Euteleostomi</taxon>
        <taxon>Actinopterygii</taxon>
        <taxon>Neopterygii</taxon>
        <taxon>Teleostei</taxon>
        <taxon>Neoteleostei</taxon>
        <taxon>Acanthomorphata</taxon>
        <taxon>Carangaria</taxon>
        <taxon>Carangiformes</taxon>
        <taxon>Carangidae</taxon>
        <taxon>Seriola</taxon>
    </lineage>
</organism>
<protein>
    <submittedName>
        <fullName evidence="17">G protein subunit alpha 12</fullName>
    </submittedName>
</protein>
<dbReference type="GO" id="GO:0005834">
    <property type="term" value="C:heterotrimeric G-protein complex"/>
    <property type="evidence" value="ECO:0007669"/>
    <property type="project" value="TreeGrafter"/>
</dbReference>
<dbReference type="FunFam" id="3.40.50.300:FF:000754">
    <property type="entry name" value="Guanine nucleotide-binding protein subunit alpha-13"/>
    <property type="match status" value="1"/>
</dbReference>
<dbReference type="GO" id="GO:0031683">
    <property type="term" value="F:G-protein beta/gamma-subunit complex binding"/>
    <property type="evidence" value="ECO:0007669"/>
    <property type="project" value="InterPro"/>
</dbReference>
<dbReference type="CDD" id="cd00066">
    <property type="entry name" value="G-alpha"/>
    <property type="match status" value="1"/>
</dbReference>
<dbReference type="PROSITE" id="PS51882">
    <property type="entry name" value="G_ALPHA"/>
    <property type="match status" value="1"/>
</dbReference>
<keyword evidence="8 15" id="KW-0460">Magnesium</keyword>
<keyword evidence="6 15" id="KW-0479">Metal-binding</keyword>
<evidence type="ECO:0000256" key="8">
    <source>
        <dbReference type="ARBA" id="ARBA00022842"/>
    </source>
</evidence>
<keyword evidence="9 14" id="KW-0342">GTP-binding</keyword>
<evidence type="ECO:0000256" key="12">
    <source>
        <dbReference type="ARBA" id="ARBA00023224"/>
    </source>
</evidence>
<keyword evidence="18" id="KW-1185">Reference proteome</keyword>
<dbReference type="Pfam" id="PF00503">
    <property type="entry name" value="G-alpha"/>
    <property type="match status" value="1"/>
</dbReference>
<dbReference type="STRING" id="41447.ENSSDUP00000022987"/>
<evidence type="ECO:0000313" key="17">
    <source>
        <dbReference type="Ensembl" id="ENSSDUP00000022987.1"/>
    </source>
</evidence>
<evidence type="ECO:0000256" key="2">
    <source>
        <dbReference type="ARBA" id="ARBA00004635"/>
    </source>
</evidence>
<dbReference type="GO" id="GO:0007188">
    <property type="term" value="P:adenylate cyclase-modulating G protein-coupled receptor signaling pathway"/>
    <property type="evidence" value="ECO:0007669"/>
    <property type="project" value="TreeGrafter"/>
</dbReference>
<evidence type="ECO:0000256" key="1">
    <source>
        <dbReference type="ARBA" id="ARBA00004496"/>
    </source>
</evidence>
<dbReference type="GO" id="GO:0046872">
    <property type="term" value="F:metal ion binding"/>
    <property type="evidence" value="ECO:0007669"/>
    <property type="project" value="UniProtKB-KW"/>
</dbReference>
<reference evidence="17" key="2">
    <citation type="submission" date="2025-09" db="UniProtKB">
        <authorList>
            <consortium name="Ensembl"/>
        </authorList>
    </citation>
    <scope>IDENTIFICATION</scope>
</reference>
<dbReference type="PANTHER" id="PTHR10218:SF130">
    <property type="entry name" value="GUANINE NUCLEOTIDE-BINDING PROTEIN SUBUNIT ALPHA-12"/>
    <property type="match status" value="1"/>
</dbReference>
<name>A0A3B4UXE6_SERDU</name>
<dbReference type="FunFam" id="1.10.400.10:FF:000004">
    <property type="entry name" value="Guanine nucleotide-binding protein subunit alpha-12"/>
    <property type="match status" value="1"/>
</dbReference>
<dbReference type="SMART" id="SM00275">
    <property type="entry name" value="G_alpha"/>
    <property type="match status" value="1"/>
</dbReference>
<dbReference type="GO" id="GO:0031752">
    <property type="term" value="F:D5 dopamine receptor binding"/>
    <property type="evidence" value="ECO:0007669"/>
    <property type="project" value="TreeGrafter"/>
</dbReference>
<evidence type="ECO:0000256" key="13">
    <source>
        <dbReference type="ARBA" id="ARBA00023288"/>
    </source>
</evidence>
<sequence>MSGVVRTLSRCLLPADASRDPGGSKERSRERDAAQEREARRRSREIDAMLARERRAVRRLVKILLLGAGESGKSTFLKQMRIINGQEFDQKALLDFRDTIYENILKGMRVLVDARDKLGISWQVCENEKQGMLVMSWEGRVGATGVEPSEFQLYVMALSALWADVGIQEAYARRSEFQLSESVKYFLDNLDRIGQLNYIPSKQDILFARKATKGIVEHDFVIKKIPFKMVDVGGQRSQRQKWFQCFDGITSILFMVSSSEYDQVLMEDRRTNRLVESMNIFETIVNNKLFLNVSIILFLNKTDLLVEKIRTVDIHKNFPEFRGDPRRLEDVQAFLVQSFSRKRRNRGKPLFHHFTTAVDTENIRFVFHAVKDTILQENLKDIMLQ</sequence>
<dbReference type="PRINTS" id="PR00318">
    <property type="entry name" value="GPROTEINA"/>
</dbReference>
<dbReference type="InterPro" id="IPR027417">
    <property type="entry name" value="P-loop_NTPase"/>
</dbReference>
<evidence type="ECO:0000256" key="11">
    <source>
        <dbReference type="ARBA" id="ARBA00023139"/>
    </source>
</evidence>
<dbReference type="Gene3D" id="1.10.400.10">
    <property type="entry name" value="GI Alpha 1, domain 2-like"/>
    <property type="match status" value="1"/>
</dbReference>
<evidence type="ECO:0000256" key="16">
    <source>
        <dbReference type="SAM" id="MobiDB-lite"/>
    </source>
</evidence>
<feature type="binding site" evidence="14">
    <location>
        <begin position="231"/>
        <end position="235"/>
    </location>
    <ligand>
        <name>GTP</name>
        <dbReference type="ChEBI" id="CHEBI:37565"/>
    </ligand>
</feature>
<dbReference type="InterPro" id="IPR000469">
    <property type="entry name" value="Gprotein_alpha_12/13"/>
</dbReference>
<feature type="binding site" evidence="15">
    <location>
        <position position="212"/>
    </location>
    <ligand>
        <name>Mg(2+)</name>
        <dbReference type="ChEBI" id="CHEBI:18420"/>
    </ligand>
</feature>
<evidence type="ECO:0000256" key="7">
    <source>
        <dbReference type="ARBA" id="ARBA00022741"/>
    </source>
</evidence>
<feature type="binding site" evidence="14">
    <location>
        <begin position="300"/>
        <end position="303"/>
    </location>
    <ligand>
        <name>GTP</name>
        <dbReference type="ChEBI" id="CHEBI:37565"/>
    </ligand>
</feature>
<keyword evidence="11" id="KW-0564">Palmitate</keyword>
<dbReference type="GO" id="GO:0007266">
    <property type="term" value="P:Rho protein signal transduction"/>
    <property type="evidence" value="ECO:0007669"/>
    <property type="project" value="InterPro"/>
</dbReference>
<evidence type="ECO:0000256" key="4">
    <source>
        <dbReference type="ARBA" id="ARBA00022490"/>
    </source>
</evidence>
<dbReference type="PRINTS" id="PR00440">
    <property type="entry name" value="GPROTEINA12"/>
</dbReference>
<keyword evidence="7 14" id="KW-0547">Nucleotide-binding</keyword>
<dbReference type="Gene3D" id="3.40.50.300">
    <property type="entry name" value="P-loop containing nucleotide triphosphate hydrolases"/>
    <property type="match status" value="1"/>
</dbReference>
<dbReference type="AlphaFoldDB" id="A0A3B4UXE6"/>
<dbReference type="PANTHER" id="PTHR10218">
    <property type="entry name" value="GTP-BINDING PROTEIN ALPHA SUBUNIT"/>
    <property type="match status" value="1"/>
</dbReference>
<keyword evidence="5" id="KW-0597">Phosphoprotein</keyword>
<accession>A0A3B4UXE6</accession>
<dbReference type="InterPro" id="IPR011025">
    <property type="entry name" value="GproteinA_insert"/>
</dbReference>
<keyword evidence="4" id="KW-0963">Cytoplasm</keyword>
<evidence type="ECO:0000313" key="18">
    <source>
        <dbReference type="Proteomes" id="UP000261420"/>
    </source>
</evidence>
<dbReference type="GeneTree" id="ENSGT00940000157636"/>
<feature type="compositionally biased region" description="Basic and acidic residues" evidence="16">
    <location>
        <begin position="17"/>
        <end position="40"/>
    </location>
</feature>
<dbReference type="GO" id="GO:0005737">
    <property type="term" value="C:cytoplasm"/>
    <property type="evidence" value="ECO:0007669"/>
    <property type="project" value="UniProtKB-SubCell"/>
</dbReference>
<dbReference type="OMA" id="IMRRQIN"/>